<gene>
    <name evidence="3" type="ORF">PoB_003054800</name>
</gene>
<comment type="caution">
    <text evidence="3">The sequence shown here is derived from an EMBL/GenBank/DDBJ whole genome shotgun (WGS) entry which is preliminary data.</text>
</comment>
<dbReference type="AlphaFoldDB" id="A0AAV4A9Z0"/>
<evidence type="ECO:0000313" key="4">
    <source>
        <dbReference type="Proteomes" id="UP000735302"/>
    </source>
</evidence>
<accession>A0AAV4A9Z0</accession>
<evidence type="ECO:0000313" key="3">
    <source>
        <dbReference type="EMBL" id="GFO04043.1"/>
    </source>
</evidence>
<protein>
    <submittedName>
        <fullName evidence="3">Uncharacterized protein</fullName>
    </submittedName>
</protein>
<proteinExistence type="predicted"/>
<organism evidence="3 4">
    <name type="scientific">Plakobranchus ocellatus</name>
    <dbReference type="NCBI Taxonomy" id="259542"/>
    <lineage>
        <taxon>Eukaryota</taxon>
        <taxon>Metazoa</taxon>
        <taxon>Spiralia</taxon>
        <taxon>Lophotrochozoa</taxon>
        <taxon>Mollusca</taxon>
        <taxon>Gastropoda</taxon>
        <taxon>Heterobranchia</taxon>
        <taxon>Euthyneura</taxon>
        <taxon>Panpulmonata</taxon>
        <taxon>Sacoglossa</taxon>
        <taxon>Placobranchoidea</taxon>
        <taxon>Plakobranchidae</taxon>
        <taxon>Plakobranchus</taxon>
    </lineage>
</organism>
<evidence type="ECO:0000256" key="1">
    <source>
        <dbReference type="SAM" id="MobiDB-lite"/>
    </source>
</evidence>
<dbReference type="Proteomes" id="UP000735302">
    <property type="component" value="Unassembled WGS sequence"/>
</dbReference>
<keyword evidence="4" id="KW-1185">Reference proteome</keyword>
<keyword evidence="2" id="KW-0732">Signal</keyword>
<feature type="chain" id="PRO_5043629587" evidence="2">
    <location>
        <begin position="23"/>
        <end position="160"/>
    </location>
</feature>
<name>A0AAV4A9Z0_9GAST</name>
<dbReference type="EMBL" id="BLXT01003735">
    <property type="protein sequence ID" value="GFO04043.1"/>
    <property type="molecule type" value="Genomic_DNA"/>
</dbReference>
<sequence>MQLTFILPLSCLALLLLQNGLAPSELLRGMKLNTVCPLFGNPRILIFLCSFKRSTCRSTGTTKVRTLIDDMQLNQLLNSILVIQCTLKTYRGMNSSHLHPNPQFYINSTEQGTIDRKCKHLVAIPTPFQLEEASFASSRPASQDAPETATSVQPKVHSTL</sequence>
<feature type="signal peptide" evidence="2">
    <location>
        <begin position="1"/>
        <end position="22"/>
    </location>
</feature>
<feature type="compositionally biased region" description="Polar residues" evidence="1">
    <location>
        <begin position="148"/>
        <end position="160"/>
    </location>
</feature>
<evidence type="ECO:0000256" key="2">
    <source>
        <dbReference type="SAM" id="SignalP"/>
    </source>
</evidence>
<feature type="region of interest" description="Disordered" evidence="1">
    <location>
        <begin position="135"/>
        <end position="160"/>
    </location>
</feature>
<reference evidence="3 4" key="1">
    <citation type="journal article" date="2021" name="Elife">
        <title>Chloroplast acquisition without the gene transfer in kleptoplastic sea slugs, Plakobranchus ocellatus.</title>
        <authorList>
            <person name="Maeda T."/>
            <person name="Takahashi S."/>
            <person name="Yoshida T."/>
            <person name="Shimamura S."/>
            <person name="Takaki Y."/>
            <person name="Nagai Y."/>
            <person name="Toyoda A."/>
            <person name="Suzuki Y."/>
            <person name="Arimoto A."/>
            <person name="Ishii H."/>
            <person name="Satoh N."/>
            <person name="Nishiyama T."/>
            <person name="Hasebe M."/>
            <person name="Maruyama T."/>
            <person name="Minagawa J."/>
            <person name="Obokata J."/>
            <person name="Shigenobu S."/>
        </authorList>
    </citation>
    <scope>NUCLEOTIDE SEQUENCE [LARGE SCALE GENOMIC DNA]</scope>
</reference>